<keyword evidence="2" id="KW-1185">Reference proteome</keyword>
<evidence type="ECO:0000313" key="1">
    <source>
        <dbReference type="EMBL" id="MFC0685624.1"/>
    </source>
</evidence>
<organism evidence="1 2">
    <name type="scientific">Novosphingobium clariflavum</name>
    <dbReference type="NCBI Taxonomy" id="2029884"/>
    <lineage>
        <taxon>Bacteria</taxon>
        <taxon>Pseudomonadati</taxon>
        <taxon>Pseudomonadota</taxon>
        <taxon>Alphaproteobacteria</taxon>
        <taxon>Sphingomonadales</taxon>
        <taxon>Sphingomonadaceae</taxon>
        <taxon>Novosphingobium</taxon>
    </lineage>
</organism>
<dbReference type="EMBL" id="JBHLTM010000055">
    <property type="protein sequence ID" value="MFC0685624.1"/>
    <property type="molecule type" value="Genomic_DNA"/>
</dbReference>
<proteinExistence type="predicted"/>
<comment type="caution">
    <text evidence="1">The sequence shown here is derived from an EMBL/GenBank/DDBJ whole genome shotgun (WGS) entry which is preliminary data.</text>
</comment>
<dbReference type="Proteomes" id="UP001589858">
    <property type="component" value="Unassembled WGS sequence"/>
</dbReference>
<reference evidence="1 2" key="1">
    <citation type="submission" date="2024-09" db="EMBL/GenBank/DDBJ databases">
        <authorList>
            <person name="Sun Q."/>
            <person name="Mori K."/>
        </authorList>
    </citation>
    <scope>NUCLEOTIDE SEQUENCE [LARGE SCALE GENOMIC DNA]</scope>
    <source>
        <strain evidence="1 2">CICC 11035S</strain>
    </source>
</reference>
<protein>
    <submittedName>
        <fullName evidence="1">Uncharacterized protein</fullName>
    </submittedName>
</protein>
<sequence length="174" mass="18802">MEIVITKGLASDHIAIRRASGEAIETTFPKKGPVPHDAVHFFVEQGLGFARGFWGLVAEGRHPEELAELAKAGGHASAARAREPDAQIVQLLQAERLVECFEADLWSGGCDDEALWAMARTACESSFVPLPPSLQTMAQRDALGRVRDAIAAFACDWFDGGEGFVARLDWPEAA</sequence>
<dbReference type="RefSeq" id="WP_267219066.1">
    <property type="nucleotide sequence ID" value="NZ_JAPCWC010000003.1"/>
</dbReference>
<evidence type="ECO:0000313" key="2">
    <source>
        <dbReference type="Proteomes" id="UP001589858"/>
    </source>
</evidence>
<gene>
    <name evidence="1" type="ORF">ACFFF8_13550</name>
</gene>
<accession>A0ABV6S8Q0</accession>
<name>A0ABV6S8Q0_9SPHN</name>